<sequence>MKRIAIAIAFLLLAELLYAGPYENGLKAYENGNFKEAVKWFKEAAEQGHAEAQYKLGLMYDNGQGVRQDKSKAKMLFGQACDNGFQRGCDGYRILNK</sequence>
<proteinExistence type="predicted"/>
<dbReference type="PANTHER" id="PTHR11102:SF160">
    <property type="entry name" value="ERAD-ASSOCIATED E3 UBIQUITIN-PROTEIN LIGASE COMPONENT HRD3"/>
    <property type="match status" value="1"/>
</dbReference>
<dbReference type="OrthoDB" id="1442375at2"/>
<dbReference type="InterPro" id="IPR050767">
    <property type="entry name" value="Sel1_AlgK"/>
</dbReference>
<dbReference type="PANTHER" id="PTHR11102">
    <property type="entry name" value="SEL-1-LIKE PROTEIN"/>
    <property type="match status" value="1"/>
</dbReference>
<gene>
    <name evidence="1" type="ORF">SAMN05443662_0287</name>
</gene>
<dbReference type="STRING" id="364032.SAMN05443662_0287"/>
<evidence type="ECO:0000313" key="1">
    <source>
        <dbReference type="EMBL" id="SIN72081.1"/>
    </source>
</evidence>
<dbReference type="Gene3D" id="1.25.40.10">
    <property type="entry name" value="Tetratricopeptide repeat domain"/>
    <property type="match status" value="1"/>
</dbReference>
<name>A0A1N6DMP5_9GAMM</name>
<protein>
    <submittedName>
        <fullName evidence="1">Sel1 repeat-containing protein</fullName>
    </submittedName>
</protein>
<dbReference type="RefSeq" id="WP_074200616.1">
    <property type="nucleotide sequence ID" value="NZ_FSRE01000001.1"/>
</dbReference>
<dbReference type="SMART" id="SM00671">
    <property type="entry name" value="SEL1"/>
    <property type="match status" value="2"/>
</dbReference>
<dbReference type="Proteomes" id="UP000198461">
    <property type="component" value="Unassembled WGS sequence"/>
</dbReference>
<keyword evidence="2" id="KW-1185">Reference proteome</keyword>
<evidence type="ECO:0000313" key="2">
    <source>
        <dbReference type="Proteomes" id="UP000198461"/>
    </source>
</evidence>
<dbReference type="Pfam" id="PF08238">
    <property type="entry name" value="Sel1"/>
    <property type="match status" value="2"/>
</dbReference>
<dbReference type="AlphaFoldDB" id="A0A1N6DMP5"/>
<dbReference type="InterPro" id="IPR011990">
    <property type="entry name" value="TPR-like_helical_dom_sf"/>
</dbReference>
<dbReference type="InterPro" id="IPR006597">
    <property type="entry name" value="Sel1-like"/>
</dbReference>
<organism evidence="1 2">
    <name type="scientific">Sulfurivirga caldicuralii</name>
    <dbReference type="NCBI Taxonomy" id="364032"/>
    <lineage>
        <taxon>Bacteria</taxon>
        <taxon>Pseudomonadati</taxon>
        <taxon>Pseudomonadota</taxon>
        <taxon>Gammaproteobacteria</taxon>
        <taxon>Thiotrichales</taxon>
        <taxon>Piscirickettsiaceae</taxon>
        <taxon>Sulfurivirga</taxon>
    </lineage>
</organism>
<reference evidence="1 2" key="1">
    <citation type="submission" date="2016-11" db="EMBL/GenBank/DDBJ databases">
        <authorList>
            <person name="Jaros S."/>
            <person name="Januszkiewicz K."/>
            <person name="Wedrychowicz H."/>
        </authorList>
    </citation>
    <scope>NUCLEOTIDE SEQUENCE [LARGE SCALE GENOMIC DNA]</scope>
    <source>
        <strain evidence="1 2">DSM 17737</strain>
    </source>
</reference>
<dbReference type="SUPFAM" id="SSF81901">
    <property type="entry name" value="HCP-like"/>
    <property type="match status" value="1"/>
</dbReference>
<dbReference type="EMBL" id="FSRE01000001">
    <property type="protein sequence ID" value="SIN72081.1"/>
    <property type="molecule type" value="Genomic_DNA"/>
</dbReference>
<accession>A0A1N6DMP5</accession>